<comment type="subcellular location">
    <subcellularLocation>
        <location evidence="1">Cell membrane</location>
        <topology evidence="1">Multi-pass membrane protein</topology>
    </subcellularLocation>
</comment>
<evidence type="ECO:0000256" key="2">
    <source>
        <dbReference type="ARBA" id="ARBA00006448"/>
    </source>
</evidence>
<dbReference type="STRING" id="623280.SAMN05660226_02651"/>
<feature type="domain" description="YetF C-terminal" evidence="8">
    <location>
        <begin position="104"/>
        <end position="179"/>
    </location>
</feature>
<dbReference type="Gene3D" id="3.30.240.20">
    <property type="entry name" value="bsu07140 like domains"/>
    <property type="match status" value="1"/>
</dbReference>
<sequence length="229" mass="25205">MEKQDIQLSDLPRILFGEVPGIFYVEVIFRIAIIYLVLMGSMRLMGKRMASQIGRNEMAAMVSLAAAIGVPLQDPSRGILPIFVIAFVVMLFQSVIAARAATDQRFERISQGNVELLITDGVLNLEGMKKSRLSRGRLFAQLRASQITHLGMVSRLFLEANGTFSLKPNPEPTAGLPVIPSWDKDFLATMETDSEQVACGHCGKVVAKKEQPLTCASCHRANEWSIAVK</sequence>
<dbReference type="InterPro" id="IPR023090">
    <property type="entry name" value="UPF0702_alpha/beta_dom_sf"/>
</dbReference>
<evidence type="ECO:0000256" key="1">
    <source>
        <dbReference type="ARBA" id="ARBA00004651"/>
    </source>
</evidence>
<gene>
    <name evidence="9" type="ORF">SAMN05660226_02651</name>
</gene>
<dbReference type="Pfam" id="PF04239">
    <property type="entry name" value="DUF421"/>
    <property type="match status" value="1"/>
</dbReference>
<evidence type="ECO:0000259" key="8">
    <source>
        <dbReference type="Pfam" id="PF04239"/>
    </source>
</evidence>
<evidence type="ECO:0000256" key="4">
    <source>
        <dbReference type="ARBA" id="ARBA00022692"/>
    </source>
</evidence>
<evidence type="ECO:0000313" key="9">
    <source>
        <dbReference type="EMBL" id="SKB68599.1"/>
    </source>
</evidence>
<dbReference type="AlphaFoldDB" id="A0A1T5DAB8"/>
<keyword evidence="10" id="KW-1185">Reference proteome</keyword>
<keyword evidence="4 7" id="KW-0812">Transmembrane</keyword>
<dbReference type="PANTHER" id="PTHR34582:SF6">
    <property type="entry name" value="UPF0702 TRANSMEMBRANE PROTEIN YCAP"/>
    <property type="match status" value="1"/>
</dbReference>
<dbReference type="InterPro" id="IPR007353">
    <property type="entry name" value="DUF421"/>
</dbReference>
<evidence type="ECO:0000256" key="6">
    <source>
        <dbReference type="ARBA" id="ARBA00023136"/>
    </source>
</evidence>
<reference evidence="9 10" key="1">
    <citation type="submission" date="2017-02" db="EMBL/GenBank/DDBJ databases">
        <authorList>
            <person name="Peterson S.W."/>
        </authorList>
    </citation>
    <scope>NUCLEOTIDE SEQUENCE [LARGE SCALE GENOMIC DNA]</scope>
    <source>
        <strain evidence="9 10">DSM 22899</strain>
    </source>
</reference>
<dbReference type="OrthoDB" id="6538282at2"/>
<proteinExistence type="inferred from homology"/>
<evidence type="ECO:0000256" key="7">
    <source>
        <dbReference type="SAM" id="Phobius"/>
    </source>
</evidence>
<dbReference type="PANTHER" id="PTHR34582">
    <property type="entry name" value="UPF0702 TRANSMEMBRANE PROTEIN YCAP"/>
    <property type="match status" value="1"/>
</dbReference>
<evidence type="ECO:0000256" key="5">
    <source>
        <dbReference type="ARBA" id="ARBA00022989"/>
    </source>
</evidence>
<dbReference type="Proteomes" id="UP000190541">
    <property type="component" value="Unassembled WGS sequence"/>
</dbReference>
<keyword evidence="3" id="KW-1003">Cell membrane</keyword>
<comment type="similarity">
    <text evidence="2">Belongs to the UPF0702 family.</text>
</comment>
<keyword evidence="5 7" id="KW-1133">Transmembrane helix</keyword>
<dbReference type="GO" id="GO:0005886">
    <property type="term" value="C:plasma membrane"/>
    <property type="evidence" value="ECO:0007669"/>
    <property type="project" value="UniProtKB-SubCell"/>
</dbReference>
<evidence type="ECO:0000256" key="3">
    <source>
        <dbReference type="ARBA" id="ARBA00022475"/>
    </source>
</evidence>
<evidence type="ECO:0000313" key="10">
    <source>
        <dbReference type="Proteomes" id="UP000190541"/>
    </source>
</evidence>
<organism evidence="9 10">
    <name type="scientific">Parapedobacter luteus</name>
    <dbReference type="NCBI Taxonomy" id="623280"/>
    <lineage>
        <taxon>Bacteria</taxon>
        <taxon>Pseudomonadati</taxon>
        <taxon>Bacteroidota</taxon>
        <taxon>Sphingobacteriia</taxon>
        <taxon>Sphingobacteriales</taxon>
        <taxon>Sphingobacteriaceae</taxon>
        <taxon>Parapedobacter</taxon>
    </lineage>
</organism>
<feature type="transmembrane region" description="Helical" evidence="7">
    <location>
        <begin position="78"/>
        <end position="98"/>
    </location>
</feature>
<protein>
    <recommendedName>
        <fullName evidence="8">YetF C-terminal domain-containing protein</fullName>
    </recommendedName>
</protein>
<dbReference type="RefSeq" id="WP_079717333.1">
    <property type="nucleotide sequence ID" value="NZ_FUYS01000006.1"/>
</dbReference>
<accession>A0A1T5DAB8</accession>
<keyword evidence="6 7" id="KW-0472">Membrane</keyword>
<name>A0A1T5DAB8_9SPHI</name>
<feature type="transmembrane region" description="Helical" evidence="7">
    <location>
        <begin position="21"/>
        <end position="41"/>
    </location>
</feature>
<dbReference type="EMBL" id="FUYS01000006">
    <property type="protein sequence ID" value="SKB68599.1"/>
    <property type="molecule type" value="Genomic_DNA"/>
</dbReference>